<evidence type="ECO:0000313" key="3">
    <source>
        <dbReference type="Proteomes" id="UP000323257"/>
    </source>
</evidence>
<dbReference type="PANTHER" id="PTHR43861">
    <property type="entry name" value="TRANS-ACONITATE 2-METHYLTRANSFERASE-RELATED"/>
    <property type="match status" value="1"/>
</dbReference>
<gene>
    <name evidence="2" type="ORF">BCM02_103200</name>
</gene>
<dbReference type="InterPro" id="IPR029063">
    <property type="entry name" value="SAM-dependent_MTases_sf"/>
</dbReference>
<dbReference type="AlphaFoldDB" id="A0A5S5CD16"/>
<protein>
    <submittedName>
        <fullName evidence="2">Methyltransferase family protein</fullName>
    </submittedName>
</protein>
<dbReference type="Pfam" id="PF08241">
    <property type="entry name" value="Methyltransf_11"/>
    <property type="match status" value="1"/>
</dbReference>
<dbReference type="SUPFAM" id="SSF53335">
    <property type="entry name" value="S-adenosyl-L-methionine-dependent methyltransferases"/>
    <property type="match status" value="1"/>
</dbReference>
<dbReference type="InterPro" id="IPR013216">
    <property type="entry name" value="Methyltransf_11"/>
</dbReference>
<evidence type="ECO:0000259" key="1">
    <source>
        <dbReference type="Pfam" id="PF08241"/>
    </source>
</evidence>
<feature type="domain" description="Methyltransferase type 11" evidence="1">
    <location>
        <begin position="50"/>
        <end position="143"/>
    </location>
</feature>
<proteinExistence type="predicted"/>
<dbReference type="GO" id="GO:0008757">
    <property type="term" value="F:S-adenosylmethionine-dependent methyltransferase activity"/>
    <property type="evidence" value="ECO:0007669"/>
    <property type="project" value="InterPro"/>
</dbReference>
<dbReference type="Gene3D" id="3.40.50.150">
    <property type="entry name" value="Vaccinia Virus protein VP39"/>
    <property type="match status" value="1"/>
</dbReference>
<dbReference type="PANTHER" id="PTHR43861:SF1">
    <property type="entry name" value="TRANS-ACONITATE 2-METHYLTRANSFERASE"/>
    <property type="match status" value="1"/>
</dbReference>
<keyword evidence="2" id="KW-0808">Transferase</keyword>
<keyword evidence="2" id="KW-0489">Methyltransferase</keyword>
<sequence length="245" mass="28344">MLKDNITRAFNLLSSDYEKHVDKQSGHNAYYERPAMINLMPTDMRQMNILDAGCAAGWYTEHFIHQGAQVSAIDISPDMTEACRRRIGNRATIIQGDLSETLPFSDRTFDLIVSSLTLHYLEDWASTFREFHRIMKPGAGLIFSVHHPFMDYTHFSRPDYFARELLTEVWNKPEAGAVEVSFYRRSMQDIVNATSECFVLESIVEPQPVRGDMNDLDYSRWHAKWFDKLATTPHFLIVKARKADE</sequence>
<evidence type="ECO:0000313" key="2">
    <source>
        <dbReference type="EMBL" id="TYP76538.1"/>
    </source>
</evidence>
<dbReference type="Proteomes" id="UP000323257">
    <property type="component" value="Unassembled WGS sequence"/>
</dbReference>
<dbReference type="GO" id="GO:0032259">
    <property type="term" value="P:methylation"/>
    <property type="evidence" value="ECO:0007669"/>
    <property type="project" value="UniProtKB-KW"/>
</dbReference>
<keyword evidence="3" id="KW-1185">Reference proteome</keyword>
<dbReference type="EMBL" id="VNHS01000003">
    <property type="protein sequence ID" value="TYP76538.1"/>
    <property type="molecule type" value="Genomic_DNA"/>
</dbReference>
<dbReference type="CDD" id="cd02440">
    <property type="entry name" value="AdoMet_MTases"/>
    <property type="match status" value="1"/>
</dbReference>
<accession>A0A5S5CD16</accession>
<organism evidence="2 3">
    <name type="scientific">Paenibacillus methanolicus</name>
    <dbReference type="NCBI Taxonomy" id="582686"/>
    <lineage>
        <taxon>Bacteria</taxon>
        <taxon>Bacillati</taxon>
        <taxon>Bacillota</taxon>
        <taxon>Bacilli</taxon>
        <taxon>Bacillales</taxon>
        <taxon>Paenibacillaceae</taxon>
        <taxon>Paenibacillus</taxon>
    </lineage>
</organism>
<comment type="caution">
    <text evidence="2">The sequence shown here is derived from an EMBL/GenBank/DDBJ whole genome shotgun (WGS) entry which is preliminary data.</text>
</comment>
<name>A0A5S5CD16_9BACL</name>
<reference evidence="2 3" key="1">
    <citation type="submission" date="2019-07" db="EMBL/GenBank/DDBJ databases">
        <title>Genomic Encyclopedia of Type Strains, Phase III (KMG-III): the genomes of soil and plant-associated and newly described type strains.</title>
        <authorList>
            <person name="Whitman W."/>
        </authorList>
    </citation>
    <scope>NUCLEOTIDE SEQUENCE [LARGE SCALE GENOMIC DNA]</scope>
    <source>
        <strain evidence="2 3">BL24</strain>
    </source>
</reference>